<dbReference type="OrthoDB" id="10254221at2759"/>
<keyword evidence="8" id="KW-1185">Reference proteome</keyword>
<name>A0A9W9KKP0_9EURO</name>
<evidence type="ECO:0000313" key="7">
    <source>
        <dbReference type="EMBL" id="KAJ5108928.1"/>
    </source>
</evidence>
<comment type="caution">
    <text evidence="7">The sequence shown here is derived from an EMBL/GenBank/DDBJ whole genome shotgun (WGS) entry which is preliminary data.</text>
</comment>
<sequence>MSTAPAPPPSGTGQNASGTQGITQNGNSEPKPVNWESEIQLVSSLAKLQELENKIHELRQFVPAGLLEPLIPISSSQKATPDKPIAESPSILRNELDHAVRDRLASIEQFQSLWRGPELKPVWAHTEARLKEGSGQLLQPTGIWERDYGTLLEELTKAEKTNEDEKVREEEEAERTKVLSAEGGWTAVIEKFTQRGLPGVRVINGQNQTSLAIALAKAGLVVLVEGVKDPDSDVISEWLVSSKVSPGRAPMKMEEAVIDCLNSRPRKWDLAFLLDMIASYGDIKQTPCTKCNRLTNNAARLPTTRRLQTIQPPIESESKDRVFTFDALHTNCA</sequence>
<accession>A0A9W9KKP0</accession>
<keyword evidence="5" id="KW-0539">Nucleus</keyword>
<evidence type="ECO:0000256" key="5">
    <source>
        <dbReference type="ARBA" id="ARBA00023242"/>
    </source>
</evidence>
<dbReference type="Pfam" id="PF11571">
    <property type="entry name" value="Med27"/>
    <property type="match status" value="1"/>
</dbReference>
<reference evidence="7" key="2">
    <citation type="journal article" date="2023" name="IMA Fungus">
        <title>Comparative genomic study of the Penicillium genus elucidates a diverse pangenome and 15 lateral gene transfer events.</title>
        <authorList>
            <person name="Petersen C."/>
            <person name="Sorensen T."/>
            <person name="Nielsen M.R."/>
            <person name="Sondergaard T.E."/>
            <person name="Sorensen J.L."/>
            <person name="Fitzpatrick D.A."/>
            <person name="Frisvad J.C."/>
            <person name="Nielsen K.L."/>
        </authorList>
    </citation>
    <scope>NUCLEOTIDE SEQUENCE</scope>
    <source>
        <strain evidence="7">IBT 30069</strain>
    </source>
</reference>
<comment type="similarity">
    <text evidence="2">Belongs to the Mediator complex subunit 27 family.</text>
</comment>
<protein>
    <submittedName>
        <fullName evidence="7">Uncharacterized protein</fullName>
    </submittedName>
</protein>
<evidence type="ECO:0000256" key="2">
    <source>
        <dbReference type="ARBA" id="ARBA00008048"/>
    </source>
</evidence>
<feature type="compositionally biased region" description="Pro residues" evidence="6">
    <location>
        <begin position="1"/>
        <end position="10"/>
    </location>
</feature>
<proteinExistence type="inferred from homology"/>
<evidence type="ECO:0000256" key="6">
    <source>
        <dbReference type="SAM" id="MobiDB-lite"/>
    </source>
</evidence>
<gene>
    <name evidence="7" type="ORF">N7456_005603</name>
</gene>
<feature type="compositionally biased region" description="Polar residues" evidence="6">
    <location>
        <begin position="11"/>
        <end position="28"/>
    </location>
</feature>
<keyword evidence="3" id="KW-0805">Transcription regulation</keyword>
<comment type="subcellular location">
    <subcellularLocation>
        <location evidence="1">Nucleus</location>
    </subcellularLocation>
</comment>
<dbReference type="AlphaFoldDB" id="A0A9W9KKP0"/>
<evidence type="ECO:0000256" key="3">
    <source>
        <dbReference type="ARBA" id="ARBA00023015"/>
    </source>
</evidence>
<dbReference type="GO" id="GO:0016592">
    <property type="term" value="C:mediator complex"/>
    <property type="evidence" value="ECO:0007669"/>
    <property type="project" value="InterPro"/>
</dbReference>
<evidence type="ECO:0000256" key="4">
    <source>
        <dbReference type="ARBA" id="ARBA00023163"/>
    </source>
</evidence>
<feature type="region of interest" description="Disordered" evidence="6">
    <location>
        <begin position="1"/>
        <end position="35"/>
    </location>
</feature>
<evidence type="ECO:0000313" key="8">
    <source>
        <dbReference type="Proteomes" id="UP001149165"/>
    </source>
</evidence>
<dbReference type="EMBL" id="JAPQKH010000003">
    <property type="protein sequence ID" value="KAJ5108928.1"/>
    <property type="molecule type" value="Genomic_DNA"/>
</dbReference>
<keyword evidence="4" id="KW-0804">Transcription</keyword>
<reference evidence="7" key="1">
    <citation type="submission" date="2022-11" db="EMBL/GenBank/DDBJ databases">
        <authorList>
            <person name="Petersen C."/>
        </authorList>
    </citation>
    <scope>NUCLEOTIDE SEQUENCE</scope>
    <source>
        <strain evidence="7">IBT 30069</strain>
    </source>
</reference>
<evidence type="ECO:0000256" key="1">
    <source>
        <dbReference type="ARBA" id="ARBA00004123"/>
    </source>
</evidence>
<organism evidence="7 8">
    <name type="scientific">Penicillium angulare</name>
    <dbReference type="NCBI Taxonomy" id="116970"/>
    <lineage>
        <taxon>Eukaryota</taxon>
        <taxon>Fungi</taxon>
        <taxon>Dikarya</taxon>
        <taxon>Ascomycota</taxon>
        <taxon>Pezizomycotina</taxon>
        <taxon>Eurotiomycetes</taxon>
        <taxon>Eurotiomycetidae</taxon>
        <taxon>Eurotiales</taxon>
        <taxon>Aspergillaceae</taxon>
        <taxon>Penicillium</taxon>
    </lineage>
</organism>
<dbReference type="Proteomes" id="UP001149165">
    <property type="component" value="Unassembled WGS sequence"/>
</dbReference>
<dbReference type="InterPro" id="IPR021627">
    <property type="entry name" value="Mediator_Med27"/>
</dbReference>